<name>G0J0S8_CYCMS</name>
<feature type="domain" description="AAA" evidence="11">
    <location>
        <begin position="599"/>
        <end position="717"/>
    </location>
</feature>
<evidence type="ECO:0000256" key="4">
    <source>
        <dbReference type="ARBA" id="ARBA00022741"/>
    </source>
</evidence>
<proteinExistence type="inferred from homology"/>
<keyword evidence="4" id="KW-0547">Nucleotide-binding</keyword>
<dbReference type="AlphaFoldDB" id="G0J0S8"/>
<dbReference type="InterPro" id="IPR050445">
    <property type="entry name" value="Bact_polysacc_biosynth/exp"/>
</dbReference>
<evidence type="ECO:0000259" key="12">
    <source>
        <dbReference type="Pfam" id="PF13807"/>
    </source>
</evidence>
<evidence type="ECO:0000256" key="9">
    <source>
        <dbReference type="SAM" id="Coils"/>
    </source>
</evidence>
<dbReference type="NCBIfam" id="TIGR01007">
    <property type="entry name" value="eps_fam"/>
    <property type="match status" value="1"/>
</dbReference>
<dbReference type="OrthoDB" id="9794577at2"/>
<organism evidence="13 14">
    <name type="scientific">Cyclobacterium marinum (strain ATCC 25205 / DSM 745 / LMG 13164 / NCIMB 1802)</name>
    <name type="common">Flectobacillus marinus</name>
    <dbReference type="NCBI Taxonomy" id="880070"/>
    <lineage>
        <taxon>Bacteria</taxon>
        <taxon>Pseudomonadati</taxon>
        <taxon>Bacteroidota</taxon>
        <taxon>Cytophagia</taxon>
        <taxon>Cytophagales</taxon>
        <taxon>Cyclobacteriaceae</taxon>
        <taxon>Cyclobacterium</taxon>
    </lineage>
</organism>
<gene>
    <name evidence="13" type="ordered locus">Cycma_0716</name>
</gene>
<keyword evidence="3" id="KW-0808">Transferase</keyword>
<evidence type="ECO:0000256" key="5">
    <source>
        <dbReference type="ARBA" id="ARBA00022777"/>
    </source>
</evidence>
<keyword evidence="14" id="KW-1185">Reference proteome</keyword>
<dbReference type="eggNOG" id="COG0489">
    <property type="taxonomic scope" value="Bacteria"/>
</dbReference>
<evidence type="ECO:0000259" key="11">
    <source>
        <dbReference type="Pfam" id="PF13614"/>
    </source>
</evidence>
<dbReference type="PANTHER" id="PTHR32309:SF13">
    <property type="entry name" value="FERRIC ENTEROBACTIN TRANSPORT PROTEIN FEPE"/>
    <property type="match status" value="1"/>
</dbReference>
<evidence type="ECO:0000256" key="7">
    <source>
        <dbReference type="ARBA" id="ARBA00023137"/>
    </source>
</evidence>
<keyword evidence="9" id="KW-0175">Coiled coil</keyword>
<dbReference type="GO" id="GO:0005886">
    <property type="term" value="C:plasma membrane"/>
    <property type="evidence" value="ECO:0007669"/>
    <property type="project" value="TreeGrafter"/>
</dbReference>
<feature type="domain" description="Tyrosine-protein kinase G-rich" evidence="12">
    <location>
        <begin position="454"/>
        <end position="528"/>
    </location>
</feature>
<keyword evidence="7" id="KW-0829">Tyrosine-protein kinase</keyword>
<evidence type="ECO:0000256" key="1">
    <source>
        <dbReference type="ARBA" id="ARBA00007316"/>
    </source>
</evidence>
<dbReference type="InterPro" id="IPR005702">
    <property type="entry name" value="Wzc-like_C"/>
</dbReference>
<dbReference type="GO" id="GO:0005524">
    <property type="term" value="F:ATP binding"/>
    <property type="evidence" value="ECO:0007669"/>
    <property type="project" value="UniProtKB-KW"/>
</dbReference>
<dbReference type="Gene3D" id="3.40.50.300">
    <property type="entry name" value="P-loop containing nucleotide triphosphate hydrolases"/>
    <property type="match status" value="1"/>
</dbReference>
<reference evidence="14" key="1">
    <citation type="submission" date="2011-07" db="EMBL/GenBank/DDBJ databases">
        <title>The complete genome of Cyclobacterium marinum DSM 745.</title>
        <authorList>
            <person name="Lucas S."/>
            <person name="Han J."/>
            <person name="Lapidus A."/>
            <person name="Bruce D."/>
            <person name="Goodwin L."/>
            <person name="Pitluck S."/>
            <person name="Peters L."/>
            <person name="Kyrpides N."/>
            <person name="Mavromatis K."/>
            <person name="Ivanova N."/>
            <person name="Ovchinnikova G."/>
            <person name="Chertkov O."/>
            <person name="Detter J.C."/>
            <person name="Tapia R."/>
            <person name="Han C."/>
            <person name="Land M."/>
            <person name="Hauser L."/>
            <person name="Markowitz V."/>
            <person name="Cheng J.-F."/>
            <person name="Hugenholtz P."/>
            <person name="Woyke T."/>
            <person name="Wu D."/>
            <person name="Tindall B."/>
            <person name="Schuetze A."/>
            <person name="Brambilla E."/>
            <person name="Klenk H.-P."/>
            <person name="Eisen J.A."/>
        </authorList>
    </citation>
    <scope>NUCLEOTIDE SEQUENCE [LARGE SCALE GENOMIC DNA]</scope>
    <source>
        <strain evidence="14">ATCC 25205 / DSM 745 / LMG 13164 / NCIMB 1802</strain>
    </source>
</reference>
<dbReference type="Pfam" id="PF13807">
    <property type="entry name" value="GNVR"/>
    <property type="match status" value="1"/>
</dbReference>
<dbReference type="GO" id="GO:0004715">
    <property type="term" value="F:non-membrane spanning protein tyrosine kinase activity"/>
    <property type="evidence" value="ECO:0007669"/>
    <property type="project" value="UniProtKB-EC"/>
</dbReference>
<dbReference type="Proteomes" id="UP000001635">
    <property type="component" value="Chromosome"/>
</dbReference>
<dbReference type="InterPro" id="IPR027417">
    <property type="entry name" value="P-loop_NTPase"/>
</dbReference>
<keyword evidence="6" id="KW-0067">ATP-binding</keyword>
<comment type="similarity">
    <text evidence="1">Belongs to the CpsD/CapB family.</text>
</comment>
<dbReference type="EMBL" id="CP002955">
    <property type="protein sequence ID" value="AEL24490.1"/>
    <property type="molecule type" value="Genomic_DNA"/>
</dbReference>
<dbReference type="InterPro" id="IPR032807">
    <property type="entry name" value="GNVR"/>
</dbReference>
<feature type="transmembrane region" description="Helical" evidence="10">
    <location>
        <begin position="511"/>
        <end position="535"/>
    </location>
</feature>
<dbReference type="CDD" id="cd05387">
    <property type="entry name" value="BY-kinase"/>
    <property type="match status" value="1"/>
</dbReference>
<keyword evidence="10" id="KW-0812">Transmembrane</keyword>
<dbReference type="Pfam" id="PF13614">
    <property type="entry name" value="AAA_31"/>
    <property type="match status" value="1"/>
</dbReference>
<dbReference type="SUPFAM" id="SSF52540">
    <property type="entry name" value="P-loop containing nucleoside triphosphate hydrolases"/>
    <property type="match status" value="1"/>
</dbReference>
<evidence type="ECO:0000313" key="13">
    <source>
        <dbReference type="EMBL" id="AEL24490.1"/>
    </source>
</evidence>
<evidence type="ECO:0000256" key="6">
    <source>
        <dbReference type="ARBA" id="ARBA00022840"/>
    </source>
</evidence>
<dbReference type="RefSeq" id="WP_014018788.1">
    <property type="nucleotide sequence ID" value="NC_015914.1"/>
</dbReference>
<evidence type="ECO:0000256" key="10">
    <source>
        <dbReference type="SAM" id="Phobius"/>
    </source>
</evidence>
<sequence length="805" mass="91429">MRSIQNDNQLLYMEDKNQIDPIKFIKKVLSYWPFILASMVIAMGLAHYYNQSTPSVYQVGGKFMVTDNMNSNLIDLTGMPQGSSYQPPGQNVSNQSILMKSKPVAEKVLELMDLSVDYFEPGVLVDRELYKSSPIFVQVDWNHPQILGDKIKVTWTDQESFSLNFPGESYFKFLPGLPSEKIELDNYESKKYKFGEWIDFPLAKIQIGLIENVSEGEILIQLNTKQTLLGKYAGENLQVWPIDQTSSILGLTLNTSHPVKGAEYLNNLMEVYMGMELEEKNRVSKNTVDFIDKQISGVADSLNYFETSLESFRSKNKTYNIEAEGSSVYKEITELERQLSQEKWKRQYFTNLQTYLVRESYDQIIIPSGIGIEDPVLNNLIQNLITLQEERSYYLSTLTEASPLVSGVTKKIEDNTTLLLEVLRNINNNTQNLIEDLENRIQTAENQFTRLPTTQQDLIKIERGFTLNESIYTFLLQRRAESALAMASNTPSSRIVEFAQPSDQPIIVKKIAIYIIALFVGLAFPIAIFSTFILMETKIKDPAELDEELAVPLLGKICKSKTLGQLTVLEQPRSVVSETFRSLKTNISFVIPKDKQITMAISSTISGEGKTFTAINLASIYSLNLKNTLLISCDMFKPSTLKDFKLKGKKGLSNFLSEQVNNVDDIIQPTKFPLFSIITSGETPPNPSDLLASRRFGLLMEELKNKYDVIILDTPPVGLISQSFELLKQVDLTLYVLRYNFSKKEYINDINEIKMKKGVNNIFAVLNDVSDKHLTYKGLNYGYYEESGSKQHKFKKLFGRNNAAL</sequence>
<evidence type="ECO:0000313" key="14">
    <source>
        <dbReference type="Proteomes" id="UP000001635"/>
    </source>
</evidence>
<accession>G0J0S8</accession>
<evidence type="ECO:0000256" key="8">
    <source>
        <dbReference type="ARBA" id="ARBA00051245"/>
    </source>
</evidence>
<dbReference type="KEGG" id="cmr:Cycma_0716"/>
<dbReference type="EC" id="2.7.10.2" evidence="2"/>
<dbReference type="HOGENOM" id="CLU_009912_6_0_10"/>
<comment type="catalytic activity">
    <reaction evidence="8">
        <text>L-tyrosyl-[protein] + ATP = O-phospho-L-tyrosyl-[protein] + ADP + H(+)</text>
        <dbReference type="Rhea" id="RHEA:10596"/>
        <dbReference type="Rhea" id="RHEA-COMP:10136"/>
        <dbReference type="Rhea" id="RHEA-COMP:20101"/>
        <dbReference type="ChEBI" id="CHEBI:15378"/>
        <dbReference type="ChEBI" id="CHEBI:30616"/>
        <dbReference type="ChEBI" id="CHEBI:46858"/>
        <dbReference type="ChEBI" id="CHEBI:61978"/>
        <dbReference type="ChEBI" id="CHEBI:456216"/>
        <dbReference type="EC" id="2.7.10.2"/>
    </reaction>
</comment>
<keyword evidence="5" id="KW-0418">Kinase</keyword>
<dbReference type="eggNOG" id="COG3206">
    <property type="taxonomic scope" value="Bacteria"/>
</dbReference>
<keyword evidence="10" id="KW-0472">Membrane</keyword>
<evidence type="ECO:0000256" key="3">
    <source>
        <dbReference type="ARBA" id="ARBA00022679"/>
    </source>
</evidence>
<feature type="transmembrane region" description="Helical" evidence="10">
    <location>
        <begin position="28"/>
        <end position="49"/>
    </location>
</feature>
<keyword evidence="10" id="KW-1133">Transmembrane helix</keyword>
<feature type="coiled-coil region" evidence="9">
    <location>
        <begin position="420"/>
        <end position="447"/>
    </location>
</feature>
<dbReference type="PANTHER" id="PTHR32309">
    <property type="entry name" value="TYROSINE-PROTEIN KINASE"/>
    <property type="match status" value="1"/>
</dbReference>
<dbReference type="STRING" id="880070.Cycma_0716"/>
<dbReference type="InterPro" id="IPR025669">
    <property type="entry name" value="AAA_dom"/>
</dbReference>
<evidence type="ECO:0000256" key="2">
    <source>
        <dbReference type="ARBA" id="ARBA00011903"/>
    </source>
</evidence>
<protein>
    <recommendedName>
        <fullName evidence="2">non-specific protein-tyrosine kinase</fullName>
        <ecNumber evidence="2">2.7.10.2</ecNumber>
    </recommendedName>
</protein>